<dbReference type="EMBL" id="BMID01000001">
    <property type="protein sequence ID" value="GGA04759.1"/>
    <property type="molecule type" value="Genomic_DNA"/>
</dbReference>
<accession>A0ABQ1FBP3</accession>
<sequence length="61" mass="7106">MTVRLMIAYALIALLVAFAGVVIWNIRQHSPRQTRLRMRERQKEQTRKARERREAGEGGDA</sequence>
<evidence type="ECO:0000313" key="4">
    <source>
        <dbReference type="Proteomes" id="UP000603317"/>
    </source>
</evidence>
<keyword evidence="2" id="KW-0472">Membrane</keyword>
<evidence type="ECO:0000313" key="3">
    <source>
        <dbReference type="EMBL" id="GGA04759.1"/>
    </source>
</evidence>
<evidence type="ECO:0000256" key="1">
    <source>
        <dbReference type="SAM" id="MobiDB-lite"/>
    </source>
</evidence>
<proteinExistence type="predicted"/>
<feature type="transmembrane region" description="Helical" evidence="2">
    <location>
        <begin position="6"/>
        <end position="26"/>
    </location>
</feature>
<keyword evidence="2" id="KW-1133">Transmembrane helix</keyword>
<evidence type="ECO:0008006" key="5">
    <source>
        <dbReference type="Google" id="ProtNLM"/>
    </source>
</evidence>
<reference evidence="4" key="1">
    <citation type="journal article" date="2019" name="Int. J. Syst. Evol. Microbiol.">
        <title>The Global Catalogue of Microorganisms (GCM) 10K type strain sequencing project: providing services to taxonomists for standard genome sequencing and annotation.</title>
        <authorList>
            <consortium name="The Broad Institute Genomics Platform"/>
            <consortium name="The Broad Institute Genome Sequencing Center for Infectious Disease"/>
            <person name="Wu L."/>
            <person name="Ma J."/>
        </authorList>
    </citation>
    <scope>NUCLEOTIDE SEQUENCE [LARGE SCALE GENOMIC DNA]</scope>
    <source>
        <strain evidence="4">CGMCC 1.15297</strain>
    </source>
</reference>
<protein>
    <recommendedName>
        <fullName evidence="5">Heme exporter protein D</fullName>
    </recommendedName>
</protein>
<dbReference type="Proteomes" id="UP000603317">
    <property type="component" value="Unassembled WGS sequence"/>
</dbReference>
<dbReference type="RefSeq" id="WP_188641911.1">
    <property type="nucleotide sequence ID" value="NZ_BMID01000001.1"/>
</dbReference>
<keyword evidence="4" id="KW-1185">Reference proteome</keyword>
<feature type="compositionally biased region" description="Basic and acidic residues" evidence="1">
    <location>
        <begin position="37"/>
        <end position="61"/>
    </location>
</feature>
<name>A0ABQ1FBP3_9SPHN</name>
<feature type="region of interest" description="Disordered" evidence="1">
    <location>
        <begin position="31"/>
        <end position="61"/>
    </location>
</feature>
<evidence type="ECO:0000256" key="2">
    <source>
        <dbReference type="SAM" id="Phobius"/>
    </source>
</evidence>
<keyword evidence="2" id="KW-0812">Transmembrane</keyword>
<gene>
    <name evidence="3" type="ORF">GCM10010923_12790</name>
</gene>
<comment type="caution">
    <text evidence="3">The sequence shown here is derived from an EMBL/GenBank/DDBJ whole genome shotgun (WGS) entry which is preliminary data.</text>
</comment>
<organism evidence="3 4">
    <name type="scientific">Blastomonas marina</name>
    <dbReference type="NCBI Taxonomy" id="1867408"/>
    <lineage>
        <taxon>Bacteria</taxon>
        <taxon>Pseudomonadati</taxon>
        <taxon>Pseudomonadota</taxon>
        <taxon>Alphaproteobacteria</taxon>
        <taxon>Sphingomonadales</taxon>
        <taxon>Sphingomonadaceae</taxon>
        <taxon>Blastomonas</taxon>
    </lineage>
</organism>